<evidence type="ECO:0000313" key="2">
    <source>
        <dbReference type="EMBL" id="MDM7829991.1"/>
    </source>
</evidence>
<evidence type="ECO:0000256" key="1">
    <source>
        <dbReference type="ARBA" id="ARBA00022801"/>
    </source>
</evidence>
<dbReference type="InterPro" id="IPR023365">
    <property type="entry name" value="Sortase_dom-sf"/>
</dbReference>
<dbReference type="Proteomes" id="UP001321453">
    <property type="component" value="Unassembled WGS sequence"/>
</dbReference>
<evidence type="ECO:0000313" key="3">
    <source>
        <dbReference type="Proteomes" id="UP001321453"/>
    </source>
</evidence>
<keyword evidence="1" id="KW-0378">Hydrolase</keyword>
<protein>
    <submittedName>
        <fullName evidence="2">Class F sortase</fullName>
    </submittedName>
</protein>
<dbReference type="InterPro" id="IPR042001">
    <property type="entry name" value="Sortase_F"/>
</dbReference>
<gene>
    <name evidence="2" type="ORF">QRT05_01480</name>
</gene>
<dbReference type="CDD" id="cd05829">
    <property type="entry name" value="Sortase_F"/>
    <property type="match status" value="1"/>
</dbReference>
<dbReference type="SUPFAM" id="SSF63817">
    <property type="entry name" value="Sortase"/>
    <property type="match status" value="1"/>
</dbReference>
<name>A0ABT7S301_9CELL</name>
<dbReference type="RefSeq" id="WP_289444551.1">
    <property type="nucleotide sequence ID" value="NZ_JAUCGR010000001.1"/>
</dbReference>
<accession>A0ABT7S301</accession>
<comment type="caution">
    <text evidence="2">The sequence shown here is derived from an EMBL/GenBank/DDBJ whole genome shotgun (WGS) entry which is preliminary data.</text>
</comment>
<reference evidence="2 3" key="1">
    <citation type="submission" date="2023-06" db="EMBL/GenBank/DDBJ databases">
        <title>Cellulomonas sp. MW9 Whole genome sequence.</title>
        <authorList>
            <person name="Park S."/>
        </authorList>
    </citation>
    <scope>NUCLEOTIDE SEQUENCE [LARGE SCALE GENOMIC DNA]</scope>
    <source>
        <strain evidence="2 3">MW9</strain>
    </source>
</reference>
<dbReference type="Gene3D" id="2.40.260.10">
    <property type="entry name" value="Sortase"/>
    <property type="match status" value="1"/>
</dbReference>
<dbReference type="EMBL" id="JAUCGR010000001">
    <property type="protein sequence ID" value="MDM7829991.1"/>
    <property type="molecule type" value="Genomic_DNA"/>
</dbReference>
<sequence>MRDATAPAPVAIPGSPPARLTVASLDLRMPVVPVGVADDGTMDIPPRATDAGWYRFGPAPGAPGNTVIAAHVDSWVTGIGPFSRLRDVRTGASVVVESKDGATHRYRVVSVRKIPKDEAPVDQWFAREGDPRLVLVTCGGAWQPEIRHYADNVVVVAEPTGA</sequence>
<proteinExistence type="predicted"/>
<dbReference type="Pfam" id="PF04203">
    <property type="entry name" value="Sortase"/>
    <property type="match status" value="1"/>
</dbReference>
<organism evidence="2 3">
    <name type="scientific">Cellulomonas edaphi</name>
    <dbReference type="NCBI Taxonomy" id="3053468"/>
    <lineage>
        <taxon>Bacteria</taxon>
        <taxon>Bacillati</taxon>
        <taxon>Actinomycetota</taxon>
        <taxon>Actinomycetes</taxon>
        <taxon>Micrococcales</taxon>
        <taxon>Cellulomonadaceae</taxon>
        <taxon>Cellulomonas</taxon>
    </lineage>
</organism>
<dbReference type="InterPro" id="IPR005754">
    <property type="entry name" value="Sortase"/>
</dbReference>
<keyword evidence="3" id="KW-1185">Reference proteome</keyword>